<dbReference type="PANTHER" id="PTHR30289">
    <property type="entry name" value="UNCHARACTERIZED PROTEIN YBCL-RELATED"/>
    <property type="match status" value="1"/>
</dbReference>
<accession>A0A4V2G356</accession>
<sequence length="216" mass="24083">MQLSSQSFQNGSPIPAEFAFGRIDPIHHFAFSQNRNPQLEWKDVPEPTKSFVLICHDVDVPSRPDDVNQESREVPASLPRIEFFHWLLLDIPVATRQIAAGSYSDGVTARGKKGPEAPDGLRQGINDFTGWFANDPNMKGTYFGYDGPAPPWNDSVVHHYIFTLYAIDVAKVEVKGDLTGTNVREALNGHILAQAKISGTYTLTPRLERSKHDLLQ</sequence>
<name>A0A4V2G356_9BACT</name>
<dbReference type="OrthoDB" id="9797506at2"/>
<dbReference type="RefSeq" id="WP_130424201.1">
    <property type="nucleotide sequence ID" value="NZ_SHKW01000002.1"/>
</dbReference>
<dbReference type="AlphaFoldDB" id="A0A4V2G356"/>
<dbReference type="SUPFAM" id="SSF49777">
    <property type="entry name" value="PEBP-like"/>
    <property type="match status" value="1"/>
</dbReference>
<dbReference type="Proteomes" id="UP000292958">
    <property type="component" value="Unassembled WGS sequence"/>
</dbReference>
<evidence type="ECO:0000313" key="2">
    <source>
        <dbReference type="Proteomes" id="UP000292958"/>
    </source>
</evidence>
<gene>
    <name evidence="1" type="ORF">BDD14_5834</name>
</gene>
<evidence type="ECO:0008006" key="3">
    <source>
        <dbReference type="Google" id="ProtNLM"/>
    </source>
</evidence>
<proteinExistence type="predicted"/>
<dbReference type="InterPro" id="IPR005247">
    <property type="entry name" value="YbhB_YbcL/LppC-like"/>
</dbReference>
<dbReference type="InterPro" id="IPR008914">
    <property type="entry name" value="PEBP"/>
</dbReference>
<dbReference type="Pfam" id="PF01161">
    <property type="entry name" value="PBP"/>
    <property type="match status" value="1"/>
</dbReference>
<dbReference type="PANTHER" id="PTHR30289:SF1">
    <property type="entry name" value="PEBP (PHOSPHATIDYLETHANOLAMINE-BINDING PROTEIN) FAMILY PROTEIN"/>
    <property type="match status" value="1"/>
</dbReference>
<keyword evidence="2" id="KW-1185">Reference proteome</keyword>
<dbReference type="CDD" id="cd00865">
    <property type="entry name" value="PEBP_bact_arch"/>
    <property type="match status" value="1"/>
</dbReference>
<dbReference type="Gene3D" id="3.90.280.10">
    <property type="entry name" value="PEBP-like"/>
    <property type="match status" value="1"/>
</dbReference>
<protein>
    <recommendedName>
        <fullName evidence="3">PBP family phospholipid-binding protein</fullName>
    </recommendedName>
</protein>
<dbReference type="InterPro" id="IPR036610">
    <property type="entry name" value="PEBP-like_sf"/>
</dbReference>
<organism evidence="1 2">
    <name type="scientific">Edaphobacter modestus</name>
    <dbReference type="NCBI Taxonomy" id="388466"/>
    <lineage>
        <taxon>Bacteria</taxon>
        <taxon>Pseudomonadati</taxon>
        <taxon>Acidobacteriota</taxon>
        <taxon>Terriglobia</taxon>
        <taxon>Terriglobales</taxon>
        <taxon>Acidobacteriaceae</taxon>
        <taxon>Edaphobacter</taxon>
    </lineage>
</organism>
<dbReference type="NCBIfam" id="TIGR00481">
    <property type="entry name" value="YbhB/YbcL family Raf kinase inhibitor-like protein"/>
    <property type="match status" value="1"/>
</dbReference>
<comment type="caution">
    <text evidence="1">The sequence shown here is derived from an EMBL/GenBank/DDBJ whole genome shotgun (WGS) entry which is preliminary data.</text>
</comment>
<reference evidence="1 2" key="1">
    <citation type="submission" date="2019-02" db="EMBL/GenBank/DDBJ databases">
        <title>Genomic Encyclopedia of Archaeal and Bacterial Type Strains, Phase II (KMG-II): from individual species to whole genera.</title>
        <authorList>
            <person name="Goeker M."/>
        </authorList>
    </citation>
    <scope>NUCLEOTIDE SEQUENCE [LARGE SCALE GENOMIC DNA]</scope>
    <source>
        <strain evidence="1 2">DSM 18101</strain>
    </source>
</reference>
<evidence type="ECO:0000313" key="1">
    <source>
        <dbReference type="EMBL" id="RZU35736.1"/>
    </source>
</evidence>
<dbReference type="EMBL" id="SHKW01000002">
    <property type="protein sequence ID" value="RZU35736.1"/>
    <property type="molecule type" value="Genomic_DNA"/>
</dbReference>